<dbReference type="Proteomes" id="UP000002027">
    <property type="component" value="Chromosome 2"/>
</dbReference>
<sequence>MTQKRLAVRVMALFVLLLTAFTAPAAASAQEDEQCRAFAETDHQICGNFLEYWEANGGLEVFGLPVTDTFQELNWDTLTQYQVQYYERERFEYHPENEGTPYEILLGRLGVNVLEARGIDWTQLPKADPSEPYYMDVTGHAIAPEFWEYWSSHGLELGDEGISFRESLALFGYPITSPAMERNPDGDTVLTQWFERARFELHEDGTVLLGRLGAEMNTNDGQFAVRVQLEFDATLRKAMEDHQADGFLAGVWSPHVGDWLGTIGVADPITGMPYYLDTHHRIGSVNKTMTATLILQLVDEGQLSLDDTIDQWFDGVTYGDQITVRMLLNMTSGIGNFTLNPRWQEDFFANPERVFDPQEIVAYGIEMEPSFEPGAGWEYSNTNYVMLGLIVEAVTGQDIRDLYQERIFEPLGLDETTFPEPDDASLPEPYARGVTWQGLPPEIRDATNWNPSWAYAAGQMISTADDLRVWARALATGELVSEEMHAEQLTWVQVVPDVPEVGYGLGIVNDFGWLGHDGTVFGYDTVMLYRPDLDLSLVTLANSDIPTEELMWPAHSVAAGIMSIINREYPSEVVVQ</sequence>
<dbReference type="SUPFAM" id="SSF56601">
    <property type="entry name" value="beta-lactamase/transpeptidase-like"/>
    <property type="match status" value="1"/>
</dbReference>
<dbReference type="FunCoup" id="D1C8J4">
    <property type="interactions" value="93"/>
</dbReference>
<dbReference type="PANTHER" id="PTHR46825">
    <property type="entry name" value="D-ALANYL-D-ALANINE-CARBOXYPEPTIDASE/ENDOPEPTIDASE AMPH"/>
    <property type="match status" value="1"/>
</dbReference>
<dbReference type="KEGG" id="sti:Sthe_2723"/>
<organism evidence="3 4">
    <name type="scientific">Sphaerobacter thermophilus (strain ATCC 49802 / DSM 20745 / KCCM 41009 / NCIMB 13125 / S 6022)</name>
    <dbReference type="NCBI Taxonomy" id="479434"/>
    <lineage>
        <taxon>Bacteria</taxon>
        <taxon>Pseudomonadati</taxon>
        <taxon>Thermomicrobiota</taxon>
        <taxon>Thermomicrobia</taxon>
        <taxon>Sphaerobacterales</taxon>
        <taxon>Sphaerobacterineae</taxon>
        <taxon>Sphaerobacteraceae</taxon>
        <taxon>Sphaerobacter</taxon>
    </lineage>
</organism>
<dbReference type="eggNOG" id="COG1680">
    <property type="taxonomic scope" value="Bacteria"/>
</dbReference>
<evidence type="ECO:0000313" key="3">
    <source>
        <dbReference type="EMBL" id="ACZ40137.1"/>
    </source>
</evidence>
<dbReference type="PANTHER" id="PTHR46825:SF7">
    <property type="entry name" value="D-ALANYL-D-ALANINE CARBOXYPEPTIDASE"/>
    <property type="match status" value="1"/>
</dbReference>
<accession>D1C8J4</accession>
<reference evidence="3 4" key="2">
    <citation type="journal article" date="2010" name="Stand. Genomic Sci.">
        <title>Complete genome sequence of Desulfohalobium retbaense type strain (HR(100)).</title>
        <authorList>
            <person name="Spring S."/>
            <person name="Nolan M."/>
            <person name="Lapidus A."/>
            <person name="Glavina Del Rio T."/>
            <person name="Copeland A."/>
            <person name="Tice H."/>
            <person name="Cheng J.F."/>
            <person name="Lucas S."/>
            <person name="Land M."/>
            <person name="Chen F."/>
            <person name="Bruce D."/>
            <person name="Goodwin L."/>
            <person name="Pitluck S."/>
            <person name="Ivanova N."/>
            <person name="Mavromatis K."/>
            <person name="Mikhailova N."/>
            <person name="Pati A."/>
            <person name="Chen A."/>
            <person name="Palaniappan K."/>
            <person name="Hauser L."/>
            <person name="Chang Y.J."/>
            <person name="Jeffries C.D."/>
            <person name="Munk C."/>
            <person name="Kiss H."/>
            <person name="Chain P."/>
            <person name="Han C."/>
            <person name="Brettin T."/>
            <person name="Detter J.C."/>
            <person name="Schuler E."/>
            <person name="Goker M."/>
            <person name="Rohde M."/>
            <person name="Bristow J."/>
            <person name="Eisen J.A."/>
            <person name="Markowitz V."/>
            <person name="Hugenholtz P."/>
            <person name="Kyrpides N.C."/>
            <person name="Klenk H.P."/>
        </authorList>
    </citation>
    <scope>NUCLEOTIDE SEQUENCE [LARGE SCALE GENOMIC DNA]</scope>
    <source>
        <strain evidence="4">ATCC 49802 / DSM 20745 / S 6022</strain>
    </source>
</reference>
<protein>
    <submittedName>
        <fullName evidence="3">Beta-lactamase</fullName>
    </submittedName>
</protein>
<gene>
    <name evidence="3" type="ordered locus">Sthe_2723</name>
</gene>
<dbReference type="OrthoDB" id="9803467at2"/>
<dbReference type="Pfam" id="PF00144">
    <property type="entry name" value="Beta-lactamase"/>
    <property type="match status" value="1"/>
</dbReference>
<feature type="domain" description="Beta-lactamase-related" evidence="2">
    <location>
        <begin position="231"/>
        <end position="548"/>
    </location>
</feature>
<keyword evidence="1" id="KW-0732">Signal</keyword>
<reference evidence="4" key="1">
    <citation type="submission" date="2009-11" db="EMBL/GenBank/DDBJ databases">
        <title>The complete chromosome 2 of Sphaerobacter thermophilus DSM 20745.</title>
        <authorList>
            <person name="Lucas S."/>
            <person name="Copeland A."/>
            <person name="Lapidus A."/>
            <person name="Glavina del Rio T."/>
            <person name="Dalin E."/>
            <person name="Tice H."/>
            <person name="Bruce D."/>
            <person name="Goodwin L."/>
            <person name="Pitluck S."/>
            <person name="Kyrpides N."/>
            <person name="Mavromatis K."/>
            <person name="Ivanova N."/>
            <person name="Mikhailova N."/>
            <person name="LaButti K.M."/>
            <person name="Clum A."/>
            <person name="Sun H.I."/>
            <person name="Brettin T."/>
            <person name="Detter J.C."/>
            <person name="Han C."/>
            <person name="Larimer F."/>
            <person name="Land M."/>
            <person name="Hauser L."/>
            <person name="Markowitz V."/>
            <person name="Cheng J.F."/>
            <person name="Hugenholtz P."/>
            <person name="Woyke T."/>
            <person name="Wu D."/>
            <person name="Steenblock K."/>
            <person name="Schneider S."/>
            <person name="Pukall R."/>
            <person name="Goeker M."/>
            <person name="Klenk H.P."/>
            <person name="Eisen J.A."/>
        </authorList>
    </citation>
    <scope>NUCLEOTIDE SEQUENCE [LARGE SCALE GENOMIC DNA]</scope>
    <source>
        <strain evidence="4">ATCC 49802 / DSM 20745 / S 6022</strain>
    </source>
</reference>
<dbReference type="EMBL" id="CP001824">
    <property type="protein sequence ID" value="ACZ40137.1"/>
    <property type="molecule type" value="Genomic_DNA"/>
</dbReference>
<evidence type="ECO:0000259" key="2">
    <source>
        <dbReference type="Pfam" id="PF00144"/>
    </source>
</evidence>
<dbReference type="Gene3D" id="3.40.710.10">
    <property type="entry name" value="DD-peptidase/beta-lactamase superfamily"/>
    <property type="match status" value="1"/>
</dbReference>
<dbReference type="InterPro" id="IPR012338">
    <property type="entry name" value="Beta-lactam/transpept-like"/>
</dbReference>
<name>D1C8J4_SPHTD</name>
<proteinExistence type="predicted"/>
<keyword evidence="4" id="KW-1185">Reference proteome</keyword>
<dbReference type="AlphaFoldDB" id="D1C8J4"/>
<dbReference type="InterPro" id="IPR001466">
    <property type="entry name" value="Beta-lactam-related"/>
</dbReference>
<evidence type="ECO:0000256" key="1">
    <source>
        <dbReference type="SAM" id="SignalP"/>
    </source>
</evidence>
<dbReference type="InParanoid" id="D1C8J4"/>
<feature type="signal peptide" evidence="1">
    <location>
        <begin position="1"/>
        <end position="25"/>
    </location>
</feature>
<dbReference type="RefSeq" id="WP_012873175.1">
    <property type="nucleotide sequence ID" value="NC_013524.1"/>
</dbReference>
<feature type="chain" id="PRO_5003021226" evidence="1">
    <location>
        <begin position="26"/>
        <end position="576"/>
    </location>
</feature>
<evidence type="ECO:0000313" key="4">
    <source>
        <dbReference type="Proteomes" id="UP000002027"/>
    </source>
</evidence>
<dbReference type="HOGENOM" id="CLU_473200_0_0_0"/>
<dbReference type="InterPro" id="IPR050491">
    <property type="entry name" value="AmpC-like"/>
</dbReference>